<dbReference type="EMBL" id="KZ293691">
    <property type="protein sequence ID" value="PBK85314.1"/>
    <property type="molecule type" value="Genomic_DNA"/>
</dbReference>
<keyword evidence="2" id="KW-1185">Reference proteome</keyword>
<gene>
    <name evidence="1" type="ORF">ARMGADRAFT_561821</name>
</gene>
<dbReference type="Proteomes" id="UP000217790">
    <property type="component" value="Unassembled WGS sequence"/>
</dbReference>
<accession>A0A2H3CV38</accession>
<dbReference type="AlphaFoldDB" id="A0A2H3CV38"/>
<dbReference type="InParanoid" id="A0A2H3CV38"/>
<evidence type="ECO:0000313" key="1">
    <source>
        <dbReference type="EMBL" id="PBK85314.1"/>
    </source>
</evidence>
<dbReference type="OrthoDB" id="3048003at2759"/>
<reference evidence="2" key="1">
    <citation type="journal article" date="2017" name="Nat. Ecol. Evol.">
        <title>Genome expansion and lineage-specific genetic innovations in the forest pathogenic fungi Armillaria.</title>
        <authorList>
            <person name="Sipos G."/>
            <person name="Prasanna A.N."/>
            <person name="Walter M.C."/>
            <person name="O'Connor E."/>
            <person name="Balint B."/>
            <person name="Krizsan K."/>
            <person name="Kiss B."/>
            <person name="Hess J."/>
            <person name="Varga T."/>
            <person name="Slot J."/>
            <person name="Riley R."/>
            <person name="Boka B."/>
            <person name="Rigling D."/>
            <person name="Barry K."/>
            <person name="Lee J."/>
            <person name="Mihaltcheva S."/>
            <person name="LaButti K."/>
            <person name="Lipzen A."/>
            <person name="Waldron R."/>
            <person name="Moloney N.M."/>
            <person name="Sperisen C."/>
            <person name="Kredics L."/>
            <person name="Vagvoelgyi C."/>
            <person name="Patrignani A."/>
            <person name="Fitzpatrick D."/>
            <person name="Nagy I."/>
            <person name="Doyle S."/>
            <person name="Anderson J.B."/>
            <person name="Grigoriev I.V."/>
            <person name="Gueldener U."/>
            <person name="Muensterkoetter M."/>
            <person name="Nagy L.G."/>
        </authorList>
    </citation>
    <scope>NUCLEOTIDE SEQUENCE [LARGE SCALE GENOMIC DNA]</scope>
    <source>
        <strain evidence="2">Ar21-2</strain>
    </source>
</reference>
<protein>
    <submittedName>
        <fullName evidence="1">Uncharacterized protein</fullName>
    </submittedName>
</protein>
<evidence type="ECO:0000313" key="2">
    <source>
        <dbReference type="Proteomes" id="UP000217790"/>
    </source>
</evidence>
<sequence length="101" mass="11705">MNHPYSGSASYIYANESAPGPSLYGPYSHMKSFAPEMSSMESFPAHWVPPRSSSGHDPVEQWPWLKEKDMLSFSDPKPVYVLTLQKWRETIRVRLFCYFDL</sequence>
<name>A0A2H3CV38_ARMGA</name>
<organism evidence="1 2">
    <name type="scientific">Armillaria gallica</name>
    <name type="common">Bulbous honey fungus</name>
    <name type="synonym">Armillaria bulbosa</name>
    <dbReference type="NCBI Taxonomy" id="47427"/>
    <lineage>
        <taxon>Eukaryota</taxon>
        <taxon>Fungi</taxon>
        <taxon>Dikarya</taxon>
        <taxon>Basidiomycota</taxon>
        <taxon>Agaricomycotina</taxon>
        <taxon>Agaricomycetes</taxon>
        <taxon>Agaricomycetidae</taxon>
        <taxon>Agaricales</taxon>
        <taxon>Marasmiineae</taxon>
        <taxon>Physalacriaceae</taxon>
        <taxon>Armillaria</taxon>
    </lineage>
</organism>
<proteinExistence type="predicted"/>